<dbReference type="GO" id="GO:0016020">
    <property type="term" value="C:membrane"/>
    <property type="evidence" value="ECO:0007669"/>
    <property type="project" value="UniProtKB-SubCell"/>
</dbReference>
<dbReference type="PANTHER" id="PTHR11654">
    <property type="entry name" value="OLIGOPEPTIDE TRANSPORTER-RELATED"/>
    <property type="match status" value="1"/>
</dbReference>
<evidence type="ECO:0000256" key="1">
    <source>
        <dbReference type="ARBA" id="ARBA00004141"/>
    </source>
</evidence>
<organism evidence="7 8">
    <name type="scientific">Apostasia shenzhenica</name>
    <dbReference type="NCBI Taxonomy" id="1088818"/>
    <lineage>
        <taxon>Eukaryota</taxon>
        <taxon>Viridiplantae</taxon>
        <taxon>Streptophyta</taxon>
        <taxon>Embryophyta</taxon>
        <taxon>Tracheophyta</taxon>
        <taxon>Spermatophyta</taxon>
        <taxon>Magnoliopsida</taxon>
        <taxon>Liliopsida</taxon>
        <taxon>Asparagales</taxon>
        <taxon>Orchidaceae</taxon>
        <taxon>Apostasioideae</taxon>
        <taxon>Apostasia</taxon>
    </lineage>
</organism>
<dbReference type="PROSITE" id="PS01022">
    <property type="entry name" value="PTR2_1"/>
    <property type="match status" value="1"/>
</dbReference>
<proteinExistence type="inferred from homology"/>
<dbReference type="GO" id="GO:0022857">
    <property type="term" value="F:transmembrane transporter activity"/>
    <property type="evidence" value="ECO:0007669"/>
    <property type="project" value="InterPro"/>
</dbReference>
<feature type="transmembrane region" description="Helical" evidence="6">
    <location>
        <begin position="332"/>
        <end position="351"/>
    </location>
</feature>
<dbReference type="GO" id="GO:0006857">
    <property type="term" value="P:oligopeptide transport"/>
    <property type="evidence" value="ECO:0007669"/>
    <property type="project" value="InterPro"/>
</dbReference>
<dbReference type="Gene3D" id="1.20.1250.20">
    <property type="entry name" value="MFS general substrate transporter like domains"/>
    <property type="match status" value="1"/>
</dbReference>
<comment type="similarity">
    <text evidence="2">Belongs to the major facilitator superfamily. Proton-dependent oligopeptide transporter (POT/PTR) (TC 2.A.17) family.</text>
</comment>
<evidence type="ECO:0000256" key="2">
    <source>
        <dbReference type="ARBA" id="ARBA00005982"/>
    </source>
</evidence>
<feature type="transmembrane region" description="Helical" evidence="6">
    <location>
        <begin position="409"/>
        <end position="430"/>
    </location>
</feature>
<evidence type="ECO:0000256" key="6">
    <source>
        <dbReference type="SAM" id="Phobius"/>
    </source>
</evidence>
<feature type="transmembrane region" description="Helical" evidence="6">
    <location>
        <begin position="201"/>
        <end position="226"/>
    </location>
</feature>
<feature type="transmembrane region" description="Helical" evidence="6">
    <location>
        <begin position="450"/>
        <end position="473"/>
    </location>
</feature>
<evidence type="ECO:0000256" key="4">
    <source>
        <dbReference type="ARBA" id="ARBA00022989"/>
    </source>
</evidence>
<dbReference type="OrthoDB" id="8904098at2759"/>
<evidence type="ECO:0000313" key="8">
    <source>
        <dbReference type="Proteomes" id="UP000236161"/>
    </source>
</evidence>
<gene>
    <name evidence="7" type="ORF">AXF42_Ash013260</name>
</gene>
<keyword evidence="8" id="KW-1185">Reference proteome</keyword>
<keyword evidence="4 6" id="KW-1133">Transmembrane helix</keyword>
<dbReference type="InterPro" id="IPR036259">
    <property type="entry name" value="MFS_trans_sf"/>
</dbReference>
<protein>
    <submittedName>
        <fullName evidence="7">Putative nitrite transporter</fullName>
    </submittedName>
</protein>
<feature type="transmembrane region" description="Helical" evidence="6">
    <location>
        <begin position="133"/>
        <end position="154"/>
    </location>
</feature>
<accession>A0A2I0BBK2</accession>
<keyword evidence="3 6" id="KW-0812">Transmembrane</keyword>
<reference evidence="7 8" key="1">
    <citation type="journal article" date="2017" name="Nature">
        <title>The Apostasia genome and the evolution of orchids.</title>
        <authorList>
            <person name="Zhang G.Q."/>
            <person name="Liu K.W."/>
            <person name="Li Z."/>
            <person name="Lohaus R."/>
            <person name="Hsiao Y.Y."/>
            <person name="Niu S.C."/>
            <person name="Wang J.Y."/>
            <person name="Lin Y.C."/>
            <person name="Xu Q."/>
            <person name="Chen L.J."/>
            <person name="Yoshida K."/>
            <person name="Fujiwara S."/>
            <person name="Wang Z.W."/>
            <person name="Zhang Y.Q."/>
            <person name="Mitsuda N."/>
            <person name="Wang M."/>
            <person name="Liu G.H."/>
            <person name="Pecoraro L."/>
            <person name="Huang H.X."/>
            <person name="Xiao X.J."/>
            <person name="Lin M."/>
            <person name="Wu X.Y."/>
            <person name="Wu W.L."/>
            <person name="Chen Y.Y."/>
            <person name="Chang S.B."/>
            <person name="Sakamoto S."/>
            <person name="Ohme-Takagi M."/>
            <person name="Yagi M."/>
            <person name="Zeng S.J."/>
            <person name="Shen C.Y."/>
            <person name="Yeh C.M."/>
            <person name="Luo Y.B."/>
            <person name="Tsai W.C."/>
            <person name="Van de Peer Y."/>
            <person name="Liu Z.J."/>
        </authorList>
    </citation>
    <scope>NUCLEOTIDE SEQUENCE [LARGE SCALE GENOMIC DNA]</scope>
    <source>
        <strain evidence="8">cv. Shenzhen</strain>
        <tissue evidence="7">Stem</tissue>
    </source>
</reference>
<comment type="subcellular location">
    <subcellularLocation>
        <location evidence="1">Membrane</location>
        <topology evidence="1">Multi-pass membrane protein</topology>
    </subcellularLocation>
</comment>
<dbReference type="AlphaFoldDB" id="A0A2I0BBK2"/>
<evidence type="ECO:0000256" key="3">
    <source>
        <dbReference type="ARBA" id="ARBA00022692"/>
    </source>
</evidence>
<dbReference type="Pfam" id="PF00854">
    <property type="entry name" value="PTR2"/>
    <property type="match status" value="1"/>
</dbReference>
<dbReference type="InterPro" id="IPR018456">
    <property type="entry name" value="PTR2_symporter_CS"/>
</dbReference>
<feature type="transmembrane region" description="Helical" evidence="6">
    <location>
        <begin position="175"/>
        <end position="195"/>
    </location>
</feature>
<feature type="transmembrane region" description="Helical" evidence="6">
    <location>
        <begin position="532"/>
        <end position="552"/>
    </location>
</feature>
<name>A0A2I0BBK2_9ASPA</name>
<feature type="transmembrane region" description="Helical" evidence="6">
    <location>
        <begin position="87"/>
        <end position="113"/>
    </location>
</feature>
<keyword evidence="5 6" id="KW-0472">Membrane</keyword>
<feature type="transmembrane region" description="Helical" evidence="6">
    <location>
        <begin position="485"/>
        <end position="506"/>
    </location>
</feature>
<feature type="transmembrane region" description="Helical" evidence="6">
    <location>
        <begin position="371"/>
        <end position="389"/>
    </location>
</feature>
<dbReference type="InterPro" id="IPR000109">
    <property type="entry name" value="POT_fam"/>
</dbReference>
<evidence type="ECO:0000313" key="7">
    <source>
        <dbReference type="EMBL" id="PKA65139.1"/>
    </source>
</evidence>
<dbReference type="EMBL" id="KZ451896">
    <property type="protein sequence ID" value="PKA65139.1"/>
    <property type="molecule type" value="Genomic_DNA"/>
</dbReference>
<sequence length="575" mass="62269">MESKELSRNGCDEKRKGGIKTMPFIFANEISEKLAVVGLAANMVSYLTQQLHLPAAQAAATVTNFGGTASLTPLLGAFLADAYVGRFYTIAAASFIYLIGMSSLTASAVLPWLRPPPCPAAGGPCVSASSWQMTVLYASLLLAALGAGGIRPCVVAFGAEQFPEKERKKTWSFFNWYYFCMGTTMVVAVTAVVYVQDNVGWGWGLGIPTVAMGISLVSFAAGFPIYRMMPPAGSPFTRLAQVAVAAVKKRKLPAQADPGLLYQNDELDAPISLAGKLVHTNGLSFLDKAAIISEEDGISSSGGAAASAPDLWRLSTVHRVEELKSLIRMAPIWAAGVLVITASSQLNTFFLQQARAMDRRLSPSSSFLVPPGSMAVFYLIPMLSTIALYDRLFVPLARRLTGLDRGISFLLRMGIGFCLYALGTLLAGFIEIHRRHTTSVGGPGVSVFWLVPQYAMFGVAEAFTSIGHLEFFYDQSPESMRSTAAALFWMSISAGSYTNSLLVTAVHRLSSGGRGAGTGWLPDDLNRGRLEYFYWVIAGLQVVNLVYYVWCARRYIYKPLKMEEREAAVETMTKV</sequence>
<evidence type="ECO:0000256" key="5">
    <source>
        <dbReference type="ARBA" id="ARBA00023136"/>
    </source>
</evidence>
<dbReference type="Proteomes" id="UP000236161">
    <property type="component" value="Unassembled WGS sequence"/>
</dbReference>
<dbReference type="SUPFAM" id="SSF103473">
    <property type="entry name" value="MFS general substrate transporter"/>
    <property type="match status" value="1"/>
</dbReference>